<dbReference type="NCBIfam" id="TIGR00778">
    <property type="entry name" value="ahpD_dom"/>
    <property type="match status" value="1"/>
</dbReference>
<sequence>MTFLPSRPSGTLMDAFKANPAAAVPLHRFANAVMRGDGPFTPAQREAIAARVSAANGCGFCQDSHRIAALELGMDADALEATVSAARNAHPDSALRPVLAYVDKLNAAPDTLEAADVDAVLAAGWPETAVERAALICGFFNLMNRWVEGTGIENTVASATAAGRMVARQGYEAISDALAREELRG</sequence>
<evidence type="ECO:0000313" key="2">
    <source>
        <dbReference type="EMBL" id="MBK1670284.1"/>
    </source>
</evidence>
<proteinExistence type="predicted"/>
<dbReference type="PANTHER" id="PTHR35446:SF2">
    <property type="entry name" value="CARBOXYMUCONOLACTONE DECARBOXYLASE-LIKE DOMAIN-CONTAINING PROTEIN"/>
    <property type="match status" value="1"/>
</dbReference>
<dbReference type="InterPro" id="IPR003779">
    <property type="entry name" value="CMD-like"/>
</dbReference>
<feature type="domain" description="Carboxymuconolactone decarboxylase-like" evidence="1">
    <location>
        <begin position="27"/>
        <end position="96"/>
    </location>
</feature>
<dbReference type="Pfam" id="PF02627">
    <property type="entry name" value="CMD"/>
    <property type="match status" value="1"/>
</dbReference>
<reference evidence="2 3" key="1">
    <citation type="journal article" date="2020" name="Microorganisms">
        <title>Osmotic Adaptation and Compatible Solute Biosynthesis of Phototrophic Bacteria as Revealed from Genome Analyses.</title>
        <authorList>
            <person name="Imhoff J.F."/>
            <person name="Rahn T."/>
            <person name="Kunzel S."/>
            <person name="Keller A."/>
            <person name="Neulinger S.C."/>
        </authorList>
    </citation>
    <scope>NUCLEOTIDE SEQUENCE [LARGE SCALE GENOMIC DNA]</scope>
    <source>
        <strain evidence="2 3">DSM 9895</strain>
    </source>
</reference>
<dbReference type="InterPro" id="IPR004675">
    <property type="entry name" value="AhpD_core"/>
</dbReference>
<name>A0ABS1DIJ1_9PROT</name>
<keyword evidence="3" id="KW-1185">Reference proteome</keyword>
<dbReference type="InterPro" id="IPR029032">
    <property type="entry name" value="AhpD-like"/>
</dbReference>
<dbReference type="SUPFAM" id="SSF69118">
    <property type="entry name" value="AhpD-like"/>
    <property type="match status" value="1"/>
</dbReference>
<evidence type="ECO:0000313" key="3">
    <source>
        <dbReference type="Proteomes" id="UP001296873"/>
    </source>
</evidence>
<dbReference type="Proteomes" id="UP001296873">
    <property type="component" value="Unassembled WGS sequence"/>
</dbReference>
<comment type="caution">
    <text evidence="2">The sequence shown here is derived from an EMBL/GenBank/DDBJ whole genome shotgun (WGS) entry which is preliminary data.</text>
</comment>
<dbReference type="RefSeq" id="WP_200342644.1">
    <property type="nucleotide sequence ID" value="NZ_NRRL01000085.1"/>
</dbReference>
<dbReference type="EMBL" id="NRRL01000085">
    <property type="protein sequence ID" value="MBK1670284.1"/>
    <property type="molecule type" value="Genomic_DNA"/>
</dbReference>
<gene>
    <name evidence="2" type="ORF">CKO28_19855</name>
</gene>
<dbReference type="Gene3D" id="1.20.1290.10">
    <property type="entry name" value="AhpD-like"/>
    <property type="match status" value="1"/>
</dbReference>
<evidence type="ECO:0000259" key="1">
    <source>
        <dbReference type="Pfam" id="PF02627"/>
    </source>
</evidence>
<protein>
    <recommendedName>
        <fullName evidence="1">Carboxymuconolactone decarboxylase-like domain-containing protein</fullName>
    </recommendedName>
</protein>
<organism evidence="2 3">
    <name type="scientific">Rhodovibrio sodomensis</name>
    <dbReference type="NCBI Taxonomy" id="1088"/>
    <lineage>
        <taxon>Bacteria</taxon>
        <taxon>Pseudomonadati</taxon>
        <taxon>Pseudomonadota</taxon>
        <taxon>Alphaproteobacteria</taxon>
        <taxon>Rhodospirillales</taxon>
        <taxon>Rhodovibrionaceae</taxon>
        <taxon>Rhodovibrio</taxon>
    </lineage>
</organism>
<dbReference type="PANTHER" id="PTHR35446">
    <property type="entry name" value="SI:CH211-175M2.5"/>
    <property type="match status" value="1"/>
</dbReference>
<accession>A0ABS1DIJ1</accession>